<evidence type="ECO:0000313" key="1">
    <source>
        <dbReference type="EMBL" id="MBO8452390.1"/>
    </source>
</evidence>
<reference evidence="1" key="2">
    <citation type="journal article" date="2021" name="PeerJ">
        <title>Extensive microbial diversity within the chicken gut microbiome revealed by metagenomics and culture.</title>
        <authorList>
            <person name="Gilroy R."/>
            <person name="Ravi A."/>
            <person name="Getino M."/>
            <person name="Pursley I."/>
            <person name="Horton D.L."/>
            <person name="Alikhan N.F."/>
            <person name="Baker D."/>
            <person name="Gharbi K."/>
            <person name="Hall N."/>
            <person name="Watson M."/>
            <person name="Adriaenssens E.M."/>
            <person name="Foster-Nyarko E."/>
            <person name="Jarju S."/>
            <person name="Secka A."/>
            <person name="Antonio M."/>
            <person name="Oren A."/>
            <person name="Chaudhuri R.R."/>
            <person name="La Ragione R."/>
            <person name="Hildebrand F."/>
            <person name="Pallen M.J."/>
        </authorList>
    </citation>
    <scope>NUCLEOTIDE SEQUENCE</scope>
    <source>
        <strain evidence="1">B1-20833</strain>
    </source>
</reference>
<gene>
    <name evidence="1" type="ORF">IAC06_05850</name>
</gene>
<proteinExistence type="predicted"/>
<name>A0A9D9EV94_9BACT</name>
<reference evidence="1" key="1">
    <citation type="submission" date="2020-10" db="EMBL/GenBank/DDBJ databases">
        <authorList>
            <person name="Gilroy R."/>
        </authorList>
    </citation>
    <scope>NUCLEOTIDE SEQUENCE</scope>
    <source>
        <strain evidence="1">B1-20833</strain>
    </source>
</reference>
<accession>A0A9D9EV94</accession>
<organism evidence="1 2">
    <name type="scientific">Candidatus Cryptobacteroides intestinavium</name>
    <dbReference type="NCBI Taxonomy" id="2840766"/>
    <lineage>
        <taxon>Bacteria</taxon>
        <taxon>Pseudomonadati</taxon>
        <taxon>Bacteroidota</taxon>
        <taxon>Bacteroidia</taxon>
        <taxon>Bacteroidales</taxon>
        <taxon>Candidatus Cryptobacteroides</taxon>
    </lineage>
</organism>
<comment type="caution">
    <text evidence="1">The sequence shown here is derived from an EMBL/GenBank/DDBJ whole genome shotgun (WGS) entry which is preliminary data.</text>
</comment>
<protein>
    <submittedName>
        <fullName evidence="1">Uncharacterized protein</fullName>
    </submittedName>
</protein>
<sequence>MTPTETGFEWEGDLIRGMFRFAPWWAWTTWPAYLRNGNATDYWTTQTNFVTGVDQNNPYIGFYILEAGKYRVEVNFETGRVDLECLEKHPDKTVYNEELYILLNTDWFNEGGVAAVGKPMTKEDGNGHFSCEGEIQKEPVIDGGAFAIFASFEGFPRYAKSPPTTLKWKVVLVIMSRTL</sequence>
<evidence type="ECO:0000313" key="2">
    <source>
        <dbReference type="Proteomes" id="UP000823661"/>
    </source>
</evidence>
<dbReference type="Proteomes" id="UP000823661">
    <property type="component" value="Unassembled WGS sequence"/>
</dbReference>
<dbReference type="AlphaFoldDB" id="A0A9D9EV94"/>
<dbReference type="EMBL" id="JADIMI010000057">
    <property type="protein sequence ID" value="MBO8452390.1"/>
    <property type="molecule type" value="Genomic_DNA"/>
</dbReference>